<evidence type="ECO:0000313" key="34">
    <source>
        <dbReference type="EMBL" id="ECS2131789.1"/>
    </source>
</evidence>
<dbReference type="EMBL" id="AAKJTW010000047">
    <property type="protein sequence ID" value="ECS4926266.1"/>
    <property type="molecule type" value="Genomic_DNA"/>
</dbReference>
<dbReference type="EMBL" id="AALRRQ010000010">
    <property type="protein sequence ID" value="EDC6715790.1"/>
    <property type="molecule type" value="Genomic_DNA"/>
</dbReference>
<dbReference type="EMBL" id="AAHHJF010000025">
    <property type="protein sequence ID" value="EBW5970092.1"/>
    <property type="molecule type" value="Genomic_DNA"/>
</dbReference>
<evidence type="ECO:0000313" key="28">
    <source>
        <dbReference type="EMBL" id="ECA8556967.1"/>
    </source>
</evidence>
<evidence type="ECO:0000313" key="55">
    <source>
        <dbReference type="EMBL" id="ECV0373081.1"/>
    </source>
</evidence>
<organism evidence="58">
    <name type="scientific">Salmonella enterica subsp. enterica serovar Kentucky</name>
    <dbReference type="NCBI Taxonomy" id="192955"/>
    <lineage>
        <taxon>Bacteria</taxon>
        <taxon>Pseudomonadati</taxon>
        <taxon>Pseudomonadota</taxon>
        <taxon>Gammaproteobacteria</taxon>
        <taxon>Enterobacterales</taxon>
        <taxon>Enterobacteriaceae</taxon>
        <taxon>Salmonella</taxon>
    </lineage>
</organism>
<dbReference type="EMBL" id="AAMEYE010000031">
    <property type="protein sequence ID" value="EDG6699784.1"/>
    <property type="molecule type" value="Genomic_DNA"/>
</dbReference>
<evidence type="ECO:0000313" key="32">
    <source>
        <dbReference type="EMBL" id="ECB5816931.1"/>
    </source>
</evidence>
<evidence type="ECO:0000313" key="46">
    <source>
        <dbReference type="EMBL" id="ECU0320946.1"/>
    </source>
</evidence>
<evidence type="ECO:0000313" key="4">
    <source>
        <dbReference type="EMBL" id="EBM8871067.1"/>
    </source>
</evidence>
<evidence type="ECO:0000313" key="29">
    <source>
        <dbReference type="EMBL" id="ECA8832994.1"/>
    </source>
</evidence>
<evidence type="ECO:0000313" key="71">
    <source>
        <dbReference type="EMBL" id="EDG1031848.1"/>
    </source>
</evidence>
<dbReference type="EMBL" id="AAKJDK010000031">
    <property type="protein sequence ID" value="ECS2990336.1"/>
    <property type="molecule type" value="Genomic_DNA"/>
</dbReference>
<dbReference type="Proteomes" id="UP000839719">
    <property type="component" value="Unassembled WGS sequence"/>
</dbReference>
<evidence type="ECO:0000313" key="1">
    <source>
        <dbReference type="EMBL" id="EBM8103721.1"/>
    </source>
</evidence>
<evidence type="ECO:0000313" key="63">
    <source>
        <dbReference type="EMBL" id="ECW6041669.1"/>
    </source>
</evidence>
<evidence type="ECO:0000313" key="53">
    <source>
        <dbReference type="EMBL" id="ECU9199266.1"/>
    </source>
</evidence>
<dbReference type="EMBL" id="AAHPLT010000036">
    <property type="protein sequence ID" value="EBY9236318.1"/>
    <property type="molecule type" value="Genomic_DNA"/>
</dbReference>
<reference evidence="86 87" key="4">
    <citation type="journal article" date="2019" name="Proc. Natl. Acad. Sci. U.S.A.">
        <title>Microbiome composition shapes rapid genomic adaptation of Drosophila melanogaster.</title>
        <authorList>
            <person name="Rudman S.M."/>
            <person name="Greenblum S."/>
            <person name="Hughes R.C."/>
            <person name="Rajpurohit S."/>
            <person name="Kiratli O."/>
            <person name="Lowder D.B."/>
            <person name="Lemmon S.G."/>
            <person name="Petrov D.A."/>
            <person name="Chaston J.M."/>
            <person name="Schmidt P."/>
        </authorList>
    </citation>
    <scope>NUCLEOTIDE SEQUENCE [LARGE SCALE GENOMIC DNA]</scope>
    <source>
        <strain evidence="86 87">ME2L-19-11</strain>
    </source>
</reference>
<dbReference type="EMBL" id="AAMKKX010000026">
    <property type="protein sequence ID" value="EDI2827923.1"/>
    <property type="molecule type" value="Genomic_DNA"/>
</dbReference>
<dbReference type="EMBL" id="AAKLTE010000040">
    <property type="protein sequence ID" value="ECT1151120.1"/>
    <property type="molecule type" value="Genomic_DNA"/>
</dbReference>
<dbReference type="EMBL" id="AAKNKF010000008">
    <property type="protein sequence ID" value="ECT6383637.1"/>
    <property type="molecule type" value="Genomic_DNA"/>
</dbReference>
<evidence type="ECO:0000313" key="21">
    <source>
        <dbReference type="EMBL" id="EBY9109980.1"/>
    </source>
</evidence>
<dbReference type="EMBL" id="AAMHWT010000015">
    <property type="protein sequence ID" value="EDH5129263.1"/>
    <property type="molecule type" value="Genomic_DNA"/>
</dbReference>
<evidence type="ECO:0000313" key="36">
    <source>
        <dbReference type="EMBL" id="ECS3253078.1"/>
    </source>
</evidence>
<dbReference type="EMBL" id="AAHJMM010000028">
    <property type="protein sequence ID" value="EBW8726585.1"/>
    <property type="molecule type" value="Genomic_DNA"/>
</dbReference>
<dbReference type="EMBL" id="AAMFMX010000027">
    <property type="protein sequence ID" value="EDG8425351.1"/>
    <property type="molecule type" value="Genomic_DNA"/>
</dbReference>
<evidence type="ECO:0000313" key="79">
    <source>
        <dbReference type="EMBL" id="EDH7972088.1"/>
    </source>
</evidence>
<dbReference type="Proteomes" id="UP000839705">
    <property type="component" value="Unassembled WGS sequence"/>
</dbReference>
<evidence type="ECO:0000313" key="50">
    <source>
        <dbReference type="EMBL" id="ECU3470712.1"/>
    </source>
</evidence>
<evidence type="ECO:0000313" key="37">
    <source>
        <dbReference type="EMBL" id="ECS4926266.1"/>
    </source>
</evidence>
<evidence type="ECO:0000313" key="18">
    <source>
        <dbReference type="EMBL" id="EBV9903667.1"/>
    </source>
</evidence>
<evidence type="ECO:0000313" key="3">
    <source>
        <dbReference type="EMBL" id="EBM8422942.1"/>
    </source>
</evidence>
<dbReference type="EMBL" id="AAKSBM010000126">
    <property type="protein sequence ID" value="ECV3409672.1"/>
    <property type="molecule type" value="Genomic_DNA"/>
</dbReference>
<evidence type="ECO:0000313" key="52">
    <source>
        <dbReference type="EMBL" id="ECU7624304.1"/>
    </source>
</evidence>
<evidence type="ECO:0000313" key="15">
    <source>
        <dbReference type="EMBL" id="EBO2758089.1"/>
    </source>
</evidence>
<dbReference type="EMBL" id="SQSB01000001">
    <property type="protein sequence ID" value="KAA8323033.1"/>
    <property type="molecule type" value="Genomic_DNA"/>
</dbReference>
<evidence type="ECO:0000313" key="70">
    <source>
        <dbReference type="EMBL" id="EDF3874521.1"/>
    </source>
</evidence>
<dbReference type="EMBL" id="AAKRWR010000040">
    <property type="protein sequence ID" value="ECV4439713.1"/>
    <property type="molecule type" value="Genomic_DNA"/>
</dbReference>
<dbReference type="EMBL" id="AAHPMI010000062">
    <property type="protein sequence ID" value="EBY9109980.1"/>
    <property type="molecule type" value="Genomic_DNA"/>
</dbReference>
<dbReference type="EMBL" id="AALOUC010000038">
    <property type="protein sequence ID" value="EDB8290145.1"/>
    <property type="molecule type" value="Genomic_DNA"/>
</dbReference>
<dbReference type="EMBL" id="AAKQYR010000041">
    <property type="protein sequence ID" value="ECU7624304.1"/>
    <property type="molecule type" value="Genomic_DNA"/>
</dbReference>
<dbReference type="EMBL" id="AAKTJV010000035">
    <property type="protein sequence ID" value="ECV4831301.1"/>
    <property type="molecule type" value="Genomic_DNA"/>
</dbReference>
<dbReference type="EMBL" id="AAKOQU010000028">
    <property type="protein sequence ID" value="ECU0320946.1"/>
    <property type="molecule type" value="Genomic_DNA"/>
</dbReference>
<evidence type="ECO:0000313" key="6">
    <source>
        <dbReference type="EMBL" id="EBN0509027.1"/>
    </source>
</evidence>
<dbReference type="EMBL" id="AAHGZJ010000005">
    <property type="protein sequence ID" value="EBV9903667.1"/>
    <property type="molecule type" value="Genomic_DNA"/>
</dbReference>
<evidence type="ECO:0000313" key="44">
    <source>
        <dbReference type="EMBL" id="ECT7069009.1"/>
    </source>
</evidence>
<dbReference type="EMBL" id="AAKIWH010000031">
    <property type="protein sequence ID" value="ECS2131789.1"/>
    <property type="molecule type" value="Genomic_DNA"/>
</dbReference>
<evidence type="ECO:0000313" key="60">
    <source>
        <dbReference type="EMBL" id="ECV4831301.1"/>
    </source>
</evidence>
<evidence type="ECO:0000313" key="56">
    <source>
        <dbReference type="EMBL" id="ECV0623100.1"/>
    </source>
</evidence>
<dbReference type="EMBL" id="AAHXIE010000067">
    <property type="protein sequence ID" value="ECB3640316.1"/>
    <property type="molecule type" value="Genomic_DNA"/>
</dbReference>
<dbReference type="EMBL" id="AAGHQA010000009">
    <property type="protein sequence ID" value="EBO1631483.1"/>
    <property type="molecule type" value="Genomic_DNA"/>
</dbReference>
<gene>
    <name evidence="43" type="ORF">A3179_14405</name>
    <name evidence="35" type="ORF">A3Y30_19750</name>
    <name evidence="36" type="ORF">A3Z70_21215</name>
    <name evidence="37" type="ORF">A9T32_21120</name>
    <name evidence="51" type="ORF">A9T44_00035</name>
    <name evidence="52" type="ORF">A9T50_22955</name>
    <name evidence="44" type="ORF">A9W12_11935</name>
    <name evidence="66" type="ORF">A9W30_16405</name>
    <name evidence="39" type="ORF">ACY89_23385</name>
    <name evidence="63" type="ORF">AKH67_03805</name>
    <name evidence="6" type="ORF">ALX47_03165</name>
    <name evidence="64" type="ORF">ALZ48_03805</name>
    <name evidence="34" type="ORF">APO12_20050</name>
    <name evidence="7" type="ORF">ASH16_21945</name>
    <name evidence="18" type="ORF">AUA60_07225</name>
    <name evidence="19" type="ORF">AUB25_21895</name>
    <name evidence="65" type="ORF">AYO62_21230</name>
    <name evidence="70" type="ORF">B0D29_20540</name>
    <name evidence="71" type="ORF">B6C64_20155</name>
    <name evidence="72" type="ORF">B8184_21195</name>
    <name evidence="73" type="ORF">B9R05_22045</name>
    <name evidence="67" type="ORF">BCO88_18050</name>
    <name evidence="68" type="ORF">BCP44_04755</name>
    <name evidence="20" type="ORF">BGH80_23025</name>
    <name evidence="69" type="ORF">BH531_15175</name>
    <name evidence="46" type="ORF">C6752_21200</name>
    <name evidence="74" type="ORF">CAH52_10825</name>
    <name evidence="75" type="ORF">CAH86_20370</name>
    <name evidence="77" type="ORF">CB071_18715</name>
    <name evidence="76" type="ORF">CBQ06_14725</name>
    <name evidence="78" type="ORF">CBZ91_12190</name>
    <name evidence="79" type="ORF">CCH07_22080</name>
    <name evidence="80" type="ORF">CCW64_11755</name>
    <name evidence="81" type="ORF">CDJ86_22355</name>
    <name evidence="84" type="ORF">CE351_17885</name>
    <name evidence="82" type="ORF">CEB89_22870</name>
    <name evidence="45" type="ORF">CEB92_20935</name>
    <name evidence="83" type="ORF">CED36_20250</name>
    <name evidence="85" type="ORF">CFL54_20385</name>
    <name evidence="53" type="ORF">CIR65_18170</name>
    <name evidence="56" type="ORF">D1343_18540</name>
    <name evidence="61" type="ORF">D3156_20225</name>
    <name evidence="54" type="ORF">D3E07_12585</name>
    <name evidence="55" type="ORF">D3I79_16420</name>
    <name evidence="21" type="ORF">D6273_15875</name>
    <name evidence="8" type="ORF">D6J12_19275</name>
    <name evidence="22" type="ORF">D6Y68_17870</name>
    <name evidence="23" type="ORF">D9A38_21550</name>
    <name evidence="24" type="ORF">D9U58_23205</name>
    <name evidence="62" type="ORF">DKO31_14850</name>
    <name evidence="38" type="ORF">DM626_23205</name>
    <name evidence="47" type="ORF">DM640_22200</name>
    <name evidence="59" type="ORF">DML56_19020</name>
    <name evidence="58" type="ORF">DN913_20975</name>
    <name evidence="60" type="ORF">DN953_20300</name>
    <name evidence="57" type="ORF">DOQ15_21975</name>
    <name evidence="48" type="ORF">DR951_19115</name>
    <name evidence="49" type="ORF">DT111_17830</name>
    <name evidence="40" type="ORF">DTE28_18510</name>
    <name evidence="41" type="ORF">DVE68_19970</name>
    <name evidence="42" type="ORF">DXS28_16910</name>
    <name evidence="50" type="ORF">DYO51_19160</name>
    <name evidence="33" type="ORF">E2A04_17725</name>
    <name evidence="2" type="ORF">E2K49_20370</name>
    <name evidence="11" type="ORF">E2K50_17350</name>
    <name evidence="12" type="ORF">E3B48_19490</name>
    <name evidence="86" type="ORF">E4679_03620</name>
    <name evidence="3" type="ORF">E4J19_21105</name>
    <name evidence="17" type="ORF">EA075_01085</name>
    <name evidence="9" type="ORF">EIC51_17935</name>
    <name evidence="25" type="ORF">EID80_19320</name>
    <name evidence="27" type="ORF">ELM42_20305</name>
    <name evidence="26" type="ORF">ELO16_08205</name>
    <name evidence="10" type="ORF">EOV29_07195</name>
    <name evidence="28" type="ORF">EQ864_17700</name>
    <name evidence="29" type="ORF">ER558_19535</name>
    <name evidence="30" type="ORF">ESI84_20395</name>
    <name evidence="31" type="ORF">EWR76_18645</name>
    <name evidence="1" type="ORF">EYU37_15860</name>
    <name evidence="32" type="ORF">EZK82_18480</name>
    <name evidence="4" type="ORF">FA713_20360</name>
    <name evidence="13" type="ORF">FA719_21175</name>
    <name evidence="14" type="ORF">FBD64_19510</name>
    <name evidence="15" type="ORF">FDQ73_21500</name>
    <name evidence="5" type="ORF">GL28_21500</name>
    <name evidence="16" type="ORF">JF21_15130</name>
</gene>
<dbReference type="EMBL" id="AAHQMV010000025">
    <property type="protein sequence ID" value="EBZ2434107.1"/>
    <property type="molecule type" value="Genomic_DNA"/>
</dbReference>
<dbReference type="EMBL" id="AAKJFM010000052">
    <property type="protein sequence ID" value="ECS3253078.1"/>
    <property type="molecule type" value="Genomic_DNA"/>
</dbReference>
<evidence type="ECO:0000313" key="48">
    <source>
        <dbReference type="EMBL" id="ECU2380597.1"/>
    </source>
</evidence>
<dbReference type="EMBL" id="AAKPHH010000060">
    <property type="protein sequence ID" value="ECU2380597.1"/>
    <property type="molecule type" value="Genomic_DNA"/>
</dbReference>
<evidence type="ECO:0000313" key="27">
    <source>
        <dbReference type="EMBL" id="ECA4917124.1"/>
    </source>
</evidence>
<dbReference type="EMBL" id="AAKQXS010000001">
    <property type="protein sequence ID" value="ECU7498967.1"/>
    <property type="molecule type" value="Genomic_DNA"/>
</dbReference>
<dbReference type="EMBL" id="AAKLZF010000038">
    <property type="protein sequence ID" value="ECT1899517.1"/>
    <property type="molecule type" value="Genomic_DNA"/>
</dbReference>
<evidence type="ECO:0000313" key="47">
    <source>
        <dbReference type="EMBL" id="ECU1025171.1"/>
    </source>
</evidence>
<evidence type="ECO:0000313" key="22">
    <source>
        <dbReference type="EMBL" id="EBY9236318.1"/>
    </source>
</evidence>
<dbReference type="EMBL" id="AAMJAQ010000013">
    <property type="protein sequence ID" value="EDH8542312.1"/>
    <property type="molecule type" value="Genomic_DNA"/>
</dbReference>
<evidence type="ECO:0000313" key="40">
    <source>
        <dbReference type="EMBL" id="ECT1151120.1"/>
    </source>
</evidence>
<dbReference type="EMBL" id="AAKLXH010000038">
    <property type="protein sequence ID" value="ECT1656205.1"/>
    <property type="molecule type" value="Genomic_DNA"/>
</dbReference>
<accession>A0A3V9S4T3</accession>
<dbReference type="EMBL" id="AAKNQD010000033">
    <property type="protein sequence ID" value="ECT7069009.1"/>
    <property type="molecule type" value="Genomic_DNA"/>
</dbReference>
<dbReference type="EMBL" id="AAGDUG010000066">
    <property type="protein sequence ID" value="EBM8103721.1"/>
    <property type="molecule type" value="Genomic_DNA"/>
</dbReference>
<dbReference type="EMBL" id="AAMIVI010000042">
    <property type="protein sequence ID" value="EDH7972088.1"/>
    <property type="molecule type" value="Genomic_DNA"/>
</dbReference>
<evidence type="ECO:0000313" key="68">
    <source>
        <dbReference type="EMBL" id="EDB8559938.1"/>
    </source>
</evidence>
<dbReference type="EMBL" id="AAKSVW010000012">
    <property type="protein sequence ID" value="ECV0334605.1"/>
    <property type="molecule type" value="Genomic_DNA"/>
</dbReference>
<dbReference type="EMBL" id="AAMLHW010000014">
    <property type="protein sequence ID" value="EDI5306126.1"/>
    <property type="molecule type" value="Genomic_DNA"/>
</dbReference>
<dbReference type="EMBL" id="AAKSVH010000039">
    <property type="protein sequence ID" value="ECV0623100.1"/>
    <property type="molecule type" value="Genomic_DNA"/>
</dbReference>
<dbReference type="EMBL" id="AAMCZO010000037">
    <property type="protein sequence ID" value="EDG1031848.1"/>
    <property type="molecule type" value="Genomic_DNA"/>
</dbReference>
<evidence type="ECO:0000313" key="16">
    <source>
        <dbReference type="EMBL" id="EBO2912388.1"/>
    </source>
</evidence>
<evidence type="ECO:0000313" key="26">
    <source>
        <dbReference type="EMBL" id="ECA4440779.1"/>
    </source>
</evidence>
<dbReference type="EMBL" id="AAKYEZ010000002">
    <property type="protein sequence ID" value="ECW9634421.1"/>
    <property type="molecule type" value="Genomic_DNA"/>
</dbReference>
<reference evidence="58" key="1">
    <citation type="submission" date="2018-06" db="EMBL/GenBank/DDBJ databases">
        <authorList>
            <consortium name="GenomeTrakr network: Whole genome sequencing for foodborne pathogen traceback"/>
        </authorList>
    </citation>
    <scope>NUCLEOTIDE SEQUENCE</scope>
    <source>
        <strain evidence="63">15MN00359</strain>
        <strain evidence="39">CFSAN030068</strain>
        <strain evidence="6">CVM-N15245</strain>
        <strain evidence="18">CVM-N26458</strain>
        <strain evidence="19">CVM-N27249</strain>
        <strain evidence="5">FL-NRM019</strain>
        <strain evidence="9">FSIS11807908</strain>
        <strain evidence="59">FSIS11809753</strain>
        <strain evidence="62">FSIS11809920</strain>
        <strain evidence="47">FSIS11810082</strain>
        <strain evidence="48">FSIS11811171</strain>
        <strain evidence="40">FSIS11811492</strain>
        <strain evidence="41">FSIS11811977</strain>
        <strain evidence="42">FSIS11812281</strain>
        <strain evidence="21">FSIS11813729</strain>
        <strain evidence="61">FSIS11813790</strain>
        <strain evidence="8">FSIS11814114</strain>
        <strain evidence="17">FSIS11814883</strain>
        <strain evidence="25">FSIS11816006</strain>
        <strain evidence="26">FSIS11816516</strain>
        <strain evidence="30">FSIS11917264</strain>
        <strain evidence="2">FSIS11918347</strain>
        <strain evidence="11">FSIS11918574</strain>
        <strain evidence="12">FSIS11918976</strain>
        <strain evidence="72">FSIS1700275</strain>
        <strain evidence="73">FSIS1700278</strain>
        <strain evidence="75">FSIS1700345</strain>
        <strain evidence="74">FSIS1700407</strain>
        <strain evidence="76">FSIS1700727</strain>
        <strain evidence="77">FSIS1700879</strain>
        <strain evidence="80">FSIS1701118</strain>
        <strain evidence="79">FSIS1701206</strain>
        <strain evidence="81">FSIS1701380</strain>
        <strain evidence="83">FSIS1701544</strain>
        <strain evidence="45">FSIS1701847</strain>
        <strain evidence="82">FSIS1702151</strain>
        <strain evidence="84">FSIS1702153</strain>
        <strain evidence="85">FSIS1702286</strain>
        <strain evidence="53">FSIS1703277</strain>
        <strain evidence="70">FSIS1709877</strain>
        <strain evidence="60">FSIS21821682</strain>
        <strain evidence="38">FSIS21821754</strain>
        <strain evidence="57">FSIS21821883</strain>
        <strain evidence="10">FSIS21823107</strain>
        <strain evidence="31">FSIS21923418</strain>
        <strain evidence="1">FSIS21923521</strain>
        <strain evidence="32">FSIS21923565</strain>
        <strain evidence="13">FSIS21924037</strain>
        <strain evidence="4">FSIS21924041</strain>
        <strain evidence="14">FSIS21924118</strain>
        <strain evidence="15">FSIS21924205</strain>
        <strain evidence="58">FSIS31800522</strain>
        <strain evidence="49">FSIS31800719</strain>
        <strain evidence="56">FSIS31800927</strain>
        <strain evidence="54">FSIS31800955</strain>
        <strain evidence="23">FSIS31801101</strain>
        <strain evidence="24">FSIS31801138</strain>
        <strain evidence="28">FSIS31901439</strain>
        <strain evidence="29">FSIS31901449</strain>
        <strain evidence="3">FSIS31901700</strain>
        <strain evidence="20 88">IA-2010122881</strain>
        <strain evidence="7">NY-N19883</strain>
        <strain evidence="16">WAPHL_SAL-A00479</strain>
    </source>
</reference>
<dbReference type="EMBL" id="AAHULA010000003">
    <property type="protein sequence ID" value="ECA4440779.1"/>
    <property type="molecule type" value="Genomic_DNA"/>
</dbReference>
<dbReference type="Proteomes" id="UP000839916">
    <property type="component" value="Unassembled WGS sequence"/>
</dbReference>
<evidence type="ECO:0000313" key="65">
    <source>
        <dbReference type="EMBL" id="EDA6269467.1"/>
    </source>
</evidence>
<evidence type="ECO:0000313" key="61">
    <source>
        <dbReference type="EMBL" id="ECV5198057.1"/>
    </source>
</evidence>
<evidence type="ECO:0000313" key="75">
    <source>
        <dbReference type="EMBL" id="EDG8425351.1"/>
    </source>
</evidence>
<evidence type="ECO:0000313" key="19">
    <source>
        <dbReference type="EMBL" id="EBW5970092.1"/>
    </source>
</evidence>
<evidence type="ECO:0000313" key="76">
    <source>
        <dbReference type="EMBL" id="EDH4306890.1"/>
    </source>
</evidence>
<dbReference type="EMBL" id="AAMKTN010000050">
    <property type="protein sequence ID" value="EDI3731205.1"/>
    <property type="molecule type" value="Genomic_DNA"/>
</dbReference>
<dbReference type="EMBL" id="AAHVUF010000041">
    <property type="protein sequence ID" value="ECA8832994.1"/>
    <property type="molecule type" value="Genomic_DNA"/>
</dbReference>
<evidence type="ECO:0000313" key="67">
    <source>
        <dbReference type="EMBL" id="EDB8290145.1"/>
    </source>
</evidence>
<dbReference type="EMBL" id="AALOWW010000003">
    <property type="protein sequence ID" value="EDB8559938.1"/>
    <property type="molecule type" value="Genomic_DNA"/>
</dbReference>
<dbReference type="Proteomes" id="UP000839903">
    <property type="component" value="Unassembled WGS sequence"/>
</dbReference>
<dbReference type="EMBL" id="AAMARF010000025">
    <property type="protein sequence ID" value="EDF3874521.1"/>
    <property type="molecule type" value="Genomic_DNA"/>
</dbReference>
<proteinExistence type="predicted"/>
<dbReference type="EMBL" id="AAMIOR010000011">
    <property type="protein sequence ID" value="EDH7232483.1"/>
    <property type="molecule type" value="Genomic_DNA"/>
</dbReference>
<evidence type="ECO:0000313" key="30">
    <source>
        <dbReference type="EMBL" id="ECA8958520.1"/>
    </source>
</evidence>
<protein>
    <submittedName>
        <fullName evidence="58">Uncharacterized protein</fullName>
    </submittedName>
</protein>
<evidence type="ECO:0000313" key="81">
    <source>
        <dbReference type="EMBL" id="EDI2827923.1"/>
    </source>
</evidence>
<dbReference type="EMBL" id="AAHVRN010000032">
    <property type="protein sequence ID" value="ECA8556967.1"/>
    <property type="molecule type" value="Genomic_DNA"/>
</dbReference>
<evidence type="ECO:0000313" key="54">
    <source>
        <dbReference type="EMBL" id="ECV0334605.1"/>
    </source>
</evidence>
<dbReference type="EMBL" id="AAMKVI010000026">
    <property type="protein sequence ID" value="EDI4077716.1"/>
    <property type="molecule type" value="Genomic_DNA"/>
</dbReference>
<dbReference type="InterPro" id="IPR049907">
    <property type="entry name" value="PheL"/>
</dbReference>
<evidence type="ECO:0000313" key="9">
    <source>
        <dbReference type="EMBL" id="EBO1574551.1"/>
    </source>
</evidence>
<evidence type="ECO:0000313" key="58">
    <source>
        <dbReference type="EMBL" id="ECV3653105.1"/>
    </source>
</evidence>
<dbReference type="EMBL" id="AAKLFR010000042">
    <property type="protein sequence ID" value="ECS9493642.1"/>
    <property type="molecule type" value="Genomic_DNA"/>
</dbReference>
<dbReference type="EMBL" id="AAHULV010000033">
    <property type="protein sequence ID" value="ECA4917124.1"/>
    <property type="molecule type" value="Genomic_DNA"/>
</dbReference>
<dbReference type="Proteomes" id="UP000322839">
    <property type="component" value="Unassembled WGS sequence"/>
</dbReference>
<dbReference type="Proteomes" id="UP000365067">
    <property type="component" value="Unassembled WGS sequence"/>
</dbReference>
<evidence type="ECO:0000313" key="10">
    <source>
        <dbReference type="EMBL" id="EBO1631483.1"/>
    </source>
</evidence>
<evidence type="ECO:0000313" key="11">
    <source>
        <dbReference type="EMBL" id="EBO1896681.1"/>
    </source>
</evidence>
<dbReference type="EMBL" id="AAHQUD010000025">
    <property type="protein sequence ID" value="EBZ3306559.1"/>
    <property type="molecule type" value="Genomic_DNA"/>
</dbReference>
<name>A0A3V3BEK0_SALET</name>
<evidence type="ECO:0000313" key="33">
    <source>
        <dbReference type="EMBL" id="ECB8229839.1"/>
    </source>
</evidence>
<evidence type="ECO:0000313" key="64">
    <source>
        <dbReference type="EMBL" id="ECW9634421.1"/>
    </source>
</evidence>
<evidence type="ECO:0000313" key="23">
    <source>
        <dbReference type="EMBL" id="EBZ2434107.1"/>
    </source>
</evidence>
<dbReference type="EMBL" id="AAKOFV010000033">
    <property type="protein sequence ID" value="ECT8992923.1"/>
    <property type="molecule type" value="Genomic_DNA"/>
</dbReference>
<dbReference type="EMBL" id="AAGHPP010000034">
    <property type="protein sequence ID" value="EBO1574551.1"/>
    <property type="molecule type" value="Genomic_DNA"/>
</dbReference>
<dbReference type="EMBL" id="AAKSAY010000031">
    <property type="protein sequence ID" value="ECV3653105.1"/>
    <property type="molecule type" value="Genomic_DNA"/>
</dbReference>
<evidence type="ECO:0000313" key="85">
    <source>
        <dbReference type="EMBL" id="EDI6915482.1"/>
    </source>
</evidence>
<evidence type="ECO:0000313" key="7">
    <source>
        <dbReference type="EMBL" id="EBN3585612.1"/>
    </source>
</evidence>
<dbReference type="Proteomes" id="UP000839714">
    <property type="component" value="Unassembled WGS sequence"/>
</dbReference>
<evidence type="ECO:0000313" key="41">
    <source>
        <dbReference type="EMBL" id="ECT1656205.1"/>
    </source>
</evidence>
<dbReference type="EMBL" id="AAKRLS010000015">
    <property type="protein sequence ID" value="ECU9199266.1"/>
    <property type="molecule type" value="Genomic_DNA"/>
</dbReference>
<reference evidence="64" key="2">
    <citation type="submission" date="2018-07" db="EMBL/GenBank/DDBJ databases">
        <authorList>
            <consortium name="PulseNet: The National Subtyping Network for Foodborne Disease Surveillance"/>
            <person name="Tarr C.L."/>
            <person name="Trees E."/>
            <person name="Katz L.S."/>
            <person name="Carleton-Romer H.A."/>
            <person name="Stroika S."/>
            <person name="Kucerova Z."/>
            <person name="Roache K.F."/>
            <person name="Sabol A.L."/>
            <person name="Besser J."/>
            <person name="Gerner-Smidt P."/>
        </authorList>
    </citation>
    <scope>NUCLEOTIDE SEQUENCE</scope>
    <source>
        <strain evidence="64">PNUSAS000719</strain>
        <strain evidence="78">PNUSAS013139</strain>
    </source>
</reference>
<evidence type="ECO:0000313" key="78">
    <source>
        <dbReference type="EMBL" id="EDH7232483.1"/>
    </source>
</evidence>
<dbReference type="EMBL" id="AAGHXO010000059">
    <property type="protein sequence ID" value="EBO2527391.1"/>
    <property type="molecule type" value="Genomic_DNA"/>
</dbReference>
<dbReference type="EMBL" id="AAGHXH010000031">
    <property type="protein sequence ID" value="EBO2495320.1"/>
    <property type="molecule type" value="Genomic_DNA"/>
</dbReference>
<evidence type="ECO:0000313" key="69">
    <source>
        <dbReference type="EMBL" id="EDC6715790.1"/>
    </source>
</evidence>
<dbReference type="EMBL" id="AALNXO010000062">
    <property type="protein sequence ID" value="EDB5655094.1"/>
    <property type="molecule type" value="Genomic_DNA"/>
</dbReference>
<evidence type="ECO:0000313" key="77">
    <source>
        <dbReference type="EMBL" id="EDH5129263.1"/>
    </source>
</evidence>
<evidence type="ECO:0000313" key="83">
    <source>
        <dbReference type="EMBL" id="EDI4077716.1"/>
    </source>
</evidence>
<evidence type="ECO:0000313" key="35">
    <source>
        <dbReference type="EMBL" id="ECS2990336.1"/>
    </source>
</evidence>
<dbReference type="EMBL" id="AAHYUR010000015">
    <property type="protein sequence ID" value="ECB8229839.1"/>
    <property type="molecule type" value="Genomic_DNA"/>
</dbReference>
<dbReference type="EMBL" id="AAKPQU010000037">
    <property type="protein sequence ID" value="ECU3470712.1"/>
    <property type="molecule type" value="Genomic_DNA"/>
</dbReference>
<evidence type="ECO:0000313" key="72">
    <source>
        <dbReference type="EMBL" id="EDG6699784.1"/>
    </source>
</evidence>
<dbReference type="EMBL" id="AAKWYY010000002">
    <property type="protein sequence ID" value="ECW6041669.1"/>
    <property type="molecule type" value="Genomic_DNA"/>
</dbReference>
<dbReference type="EMBL" id="AAGIAU010000009">
    <property type="protein sequence ID" value="EBO2912388.1"/>
    <property type="molecule type" value="Genomic_DNA"/>
</dbReference>
<comment type="caution">
    <text evidence="58">The sequence shown here is derived from an EMBL/GenBank/DDBJ whole genome shotgun (WGS) entry which is preliminary data.</text>
</comment>
<evidence type="ECO:0000313" key="82">
    <source>
        <dbReference type="EMBL" id="EDI3731205.1"/>
    </source>
</evidence>
<evidence type="ECO:0000313" key="13">
    <source>
        <dbReference type="EMBL" id="EBO2495320.1"/>
    </source>
</evidence>
<evidence type="ECO:0000313" key="24">
    <source>
        <dbReference type="EMBL" id="EBZ3306559.1"/>
    </source>
</evidence>
<evidence type="ECO:0000313" key="57">
    <source>
        <dbReference type="EMBL" id="ECV3409672.1"/>
    </source>
</evidence>
<evidence type="ECO:0000313" key="51">
    <source>
        <dbReference type="EMBL" id="ECU7498967.1"/>
    </source>
</evidence>
<dbReference type="EMBL" id="AAMFMM010000010">
    <property type="protein sequence ID" value="EDG8350186.1"/>
    <property type="molecule type" value="Genomic_DNA"/>
</dbReference>
<evidence type="ECO:0000313" key="39">
    <source>
        <dbReference type="EMBL" id="ECT0511173.1"/>
    </source>
</evidence>
<evidence type="ECO:0000313" key="49">
    <source>
        <dbReference type="EMBL" id="ECU2527541.1"/>
    </source>
</evidence>
<evidence type="ECO:0000313" key="66">
    <source>
        <dbReference type="EMBL" id="EDB5655094.1"/>
    </source>
</evidence>
<accession>A0A3V3BEK0</accession>
<evidence type="ECO:0000313" key="88">
    <source>
        <dbReference type="Proteomes" id="UP000365067"/>
    </source>
</evidence>
<dbReference type="EMBL" id="AAGDWY010000031">
    <property type="protein sequence ID" value="EBM8422942.1"/>
    <property type="molecule type" value="Genomic_DNA"/>
</dbReference>
<dbReference type="EMBL" id="AAGHTB010000033">
    <property type="protein sequence ID" value="EBO2051282.1"/>
    <property type="molecule type" value="Genomic_DNA"/>
</dbReference>
<dbReference type="EMBL" id="AAKLNX010000020">
    <property type="protein sequence ID" value="ECT0511173.1"/>
    <property type="molecule type" value="Genomic_DNA"/>
</dbReference>
<dbReference type="EMBL" id="AAGEHN010000024">
    <property type="protein sequence ID" value="EBM9688919.1"/>
    <property type="molecule type" value="Genomic_DNA"/>
</dbReference>
<dbReference type="EMBL" id="AAHVVF010000022">
    <property type="protein sequence ID" value="ECA8958520.1"/>
    <property type="molecule type" value="Genomic_DNA"/>
</dbReference>
<evidence type="ECO:0000313" key="20">
    <source>
        <dbReference type="EMBL" id="EBW8726585.1"/>
    </source>
</evidence>
<evidence type="ECO:0000313" key="43">
    <source>
        <dbReference type="EMBL" id="ECT6383637.1"/>
    </source>
</evidence>
<dbReference type="EMBL" id="AAGHZM010000056">
    <property type="protein sequence ID" value="EBO2758089.1"/>
    <property type="molecule type" value="Genomic_DNA"/>
</dbReference>
<dbReference type="EMBL" id="AAKOWS010000048">
    <property type="protein sequence ID" value="ECU1025171.1"/>
    <property type="molecule type" value="Genomic_DNA"/>
</dbReference>
<dbReference type="EMBL" id="AALKSI010000029">
    <property type="protein sequence ID" value="EDA6269467.1"/>
    <property type="molecule type" value="Genomic_DNA"/>
</dbReference>
<dbReference type="EMBL" id="AAKRVG010000037">
    <property type="protein sequence ID" value="ECV5590051.1"/>
    <property type="molecule type" value="Genomic_DNA"/>
</dbReference>
<evidence type="ECO:0000313" key="86">
    <source>
        <dbReference type="EMBL" id="KAA8323033.1"/>
    </source>
</evidence>
<dbReference type="RefSeq" id="WP_100535639.1">
    <property type="nucleotide sequence ID" value="NZ_CP051346.1"/>
</dbReference>
<reference evidence="86" key="5">
    <citation type="submission" date="2019-03" db="EMBL/GenBank/DDBJ databases">
        <authorList>
            <person name="Levent G."/>
            <person name="Schlochtermeier A."/>
            <person name="Ives S.E."/>
            <person name="Norman K.N."/>
            <person name="Lawhon S.D."/>
            <person name="Loneragan G.H."/>
            <person name="Anderson R.C."/>
            <person name="Scott H.M."/>
        </authorList>
    </citation>
    <scope>NUCLEOTIDE SEQUENCE</scope>
    <source>
        <strain evidence="86">ME2L-19-11</strain>
    </source>
</reference>
<sequence>MKLTRFFFAFFFISP</sequence>
<evidence type="ECO:0000313" key="62">
    <source>
        <dbReference type="EMBL" id="ECV5590051.1"/>
    </source>
</evidence>
<dbReference type="EMBL" id="AAGHSH010000035">
    <property type="protein sequence ID" value="EBO1896681.1"/>
    <property type="molecule type" value="Genomic_DNA"/>
</dbReference>
<dbReference type="EMBL" id="AAGJTV010000002">
    <property type="protein sequence ID" value="EBO8338030.1"/>
    <property type="molecule type" value="Genomic_DNA"/>
</dbReference>
<evidence type="ECO:0000313" key="74">
    <source>
        <dbReference type="EMBL" id="EDG8350186.1"/>
    </source>
</evidence>
<dbReference type="EMBL" id="AAHSYX010000038">
    <property type="protein sequence ID" value="ECA0090045.1"/>
    <property type="molecule type" value="Genomic_DNA"/>
</dbReference>
<evidence type="ECO:0000313" key="45">
    <source>
        <dbReference type="EMBL" id="ECT8992923.1"/>
    </source>
</evidence>
<evidence type="ECO:0000313" key="31">
    <source>
        <dbReference type="EMBL" id="ECB3640316.1"/>
    </source>
</evidence>
<dbReference type="EMBL" id="AAMFEG010000024">
    <property type="protein sequence ID" value="EDG7392183.1"/>
    <property type="molecule type" value="Genomic_DNA"/>
</dbReference>
<evidence type="ECO:0000313" key="5">
    <source>
        <dbReference type="EMBL" id="EBM9688919.1"/>
    </source>
</evidence>
<dbReference type="EMBL" id="AAKTLY010000035">
    <property type="protein sequence ID" value="ECV5198057.1"/>
    <property type="molecule type" value="Genomic_DNA"/>
</dbReference>
<dbReference type="EMBL" id="AAKSWN010000033">
    <property type="protein sequence ID" value="ECV0373081.1"/>
    <property type="molecule type" value="Genomic_DNA"/>
</dbReference>
<evidence type="ECO:0000313" key="73">
    <source>
        <dbReference type="EMBL" id="EDG7392183.1"/>
    </source>
</evidence>
<dbReference type="EMBL" id="AAGEBN010000028">
    <property type="protein sequence ID" value="EBM8871067.1"/>
    <property type="molecule type" value="Genomic_DNA"/>
</dbReference>
<evidence type="ECO:0000313" key="38">
    <source>
        <dbReference type="EMBL" id="ECS9493642.1"/>
    </source>
</evidence>
<evidence type="ECO:0000313" key="17">
    <source>
        <dbReference type="EMBL" id="EBO8338030.1"/>
    </source>
</evidence>
<evidence type="ECO:0000313" key="8">
    <source>
        <dbReference type="EMBL" id="EBO1205091.1"/>
    </source>
</evidence>
<dbReference type="NCBIfam" id="NF038149">
    <property type="entry name" value="leader_PheL"/>
    <property type="match status" value="1"/>
</dbReference>
<dbReference type="EMBL" id="AAGDVA010000031">
    <property type="protein sequence ID" value="EBM8192621.1"/>
    <property type="molecule type" value="Genomic_DNA"/>
</dbReference>
<evidence type="ECO:0000313" key="42">
    <source>
        <dbReference type="EMBL" id="ECT1899517.1"/>
    </source>
</evidence>
<dbReference type="Proteomes" id="UP000839723">
    <property type="component" value="Unassembled WGS sequence"/>
</dbReference>
<evidence type="ECO:0000313" key="2">
    <source>
        <dbReference type="EMBL" id="EBM8192621.1"/>
    </source>
</evidence>
<reference evidence="22" key="3">
    <citation type="submission" date="2018-09" db="EMBL/GenBank/DDBJ databases">
        <authorList>
            <consortium name="NARMS: The National Antimicrobial Resistance Monitoring System"/>
        </authorList>
    </citation>
    <scope>NUCLEOTIDE SEQUENCE</scope>
    <source>
        <strain evidence="50">CVM N17S1400</strain>
        <strain evidence="37">CVM N32749</strain>
        <strain evidence="51">CVM N32765</strain>
        <strain evidence="52">CVM N32771</strain>
        <strain evidence="44">CVM N41920</strain>
        <strain evidence="66">CVM N42332</strain>
        <strain evidence="34">CVM N54726</strain>
        <strain evidence="67">CVM N56557</strain>
        <strain evidence="36">CVM N57292F</strain>
        <strain evidence="43">CVM N57958F</strain>
        <strain evidence="35">CVM N58008</strain>
        <strain evidence="68">CVM N58670</strain>
        <strain evidence="69">CVM N62967</strain>
        <strain evidence="46">FSIS11808073</strain>
        <strain evidence="55">FSIS11813416</strain>
        <strain evidence="22">FSIS11814102</strain>
        <strain evidence="27">FSIS11816699</strain>
        <strain evidence="33">FSIS11918308</strain>
        <strain evidence="65">FSIS1505221</strain>
        <strain evidence="71">FSIS1710719</strain>
    </source>
</reference>
<evidence type="ECO:0000313" key="80">
    <source>
        <dbReference type="EMBL" id="EDH8542312.1"/>
    </source>
</evidence>
<evidence type="ECO:0000313" key="84">
    <source>
        <dbReference type="EMBL" id="EDI5306126.1"/>
    </source>
</evidence>
<dbReference type="EMBL" id="AAMHPQ010000011">
    <property type="protein sequence ID" value="EDH4306890.1"/>
    <property type="molecule type" value="Genomic_DNA"/>
</dbReference>
<evidence type="ECO:0000313" key="87">
    <source>
        <dbReference type="Proteomes" id="UP000322839"/>
    </source>
</evidence>
<evidence type="ECO:0000313" key="14">
    <source>
        <dbReference type="EMBL" id="EBO2527391.1"/>
    </source>
</evidence>
<dbReference type="EMBL" id="AAGFNW010000037">
    <property type="protein sequence ID" value="EBN3585612.1"/>
    <property type="molecule type" value="Genomic_DNA"/>
</dbReference>
<evidence type="ECO:0000313" key="12">
    <source>
        <dbReference type="EMBL" id="EBO2051282.1"/>
    </source>
</evidence>
<evidence type="ECO:0000313" key="25">
    <source>
        <dbReference type="EMBL" id="ECA0090045.1"/>
    </source>
</evidence>
<dbReference type="EMBL" id="AAKPJA010000033">
    <property type="protein sequence ID" value="ECU2527541.1"/>
    <property type="molecule type" value="Genomic_DNA"/>
</dbReference>
<dbReference type="EMBL" id="AAGHMS010000058">
    <property type="protein sequence ID" value="EBO1205091.1"/>
    <property type="molecule type" value="Genomic_DNA"/>
</dbReference>
<dbReference type="EMBL" id="AAHYAO010000037">
    <property type="protein sequence ID" value="ECB5816931.1"/>
    <property type="molecule type" value="Genomic_DNA"/>
</dbReference>
<dbReference type="EMBL" id="AAMLTI010000034">
    <property type="protein sequence ID" value="EDI6915482.1"/>
    <property type="molecule type" value="Genomic_DNA"/>
</dbReference>
<dbReference type="EMBL" id="AAGEON010000002">
    <property type="protein sequence ID" value="EBN0509027.1"/>
    <property type="molecule type" value="Genomic_DNA"/>
</dbReference>
<evidence type="ECO:0000313" key="59">
    <source>
        <dbReference type="EMBL" id="ECV4439713.1"/>
    </source>
</evidence>